<feature type="compositionally biased region" description="Acidic residues" evidence="1">
    <location>
        <begin position="186"/>
        <end position="208"/>
    </location>
</feature>
<dbReference type="GO" id="GO:0031011">
    <property type="term" value="C:Ino80 complex"/>
    <property type="evidence" value="ECO:0007669"/>
    <property type="project" value="InterPro"/>
</dbReference>
<evidence type="ECO:0000256" key="1">
    <source>
        <dbReference type="SAM" id="MobiDB-lite"/>
    </source>
</evidence>
<dbReference type="InterPro" id="IPR029523">
    <property type="entry name" value="INO80B/Ies2"/>
</dbReference>
<evidence type="ECO:0000259" key="2">
    <source>
        <dbReference type="SMART" id="SM01406"/>
    </source>
</evidence>
<keyword evidence="4" id="KW-1185">Reference proteome</keyword>
<name>A0A2V3J1X8_9FLOR</name>
<feature type="compositionally biased region" description="Basic and acidic residues" evidence="1">
    <location>
        <begin position="262"/>
        <end position="282"/>
    </location>
</feature>
<accession>A0A2V3J1X8</accession>
<dbReference type="PANTHER" id="PTHR21561:SF12">
    <property type="entry name" value="INO80 COMPLEX SUBUNIT B"/>
    <property type="match status" value="1"/>
</dbReference>
<dbReference type="InterPro" id="IPR006880">
    <property type="entry name" value="INO80B_C"/>
</dbReference>
<feature type="compositionally biased region" description="Low complexity" evidence="1">
    <location>
        <begin position="147"/>
        <end position="160"/>
    </location>
</feature>
<evidence type="ECO:0000313" key="3">
    <source>
        <dbReference type="EMBL" id="PXF48333.1"/>
    </source>
</evidence>
<organism evidence="3 4">
    <name type="scientific">Gracilariopsis chorda</name>
    <dbReference type="NCBI Taxonomy" id="448386"/>
    <lineage>
        <taxon>Eukaryota</taxon>
        <taxon>Rhodophyta</taxon>
        <taxon>Florideophyceae</taxon>
        <taxon>Rhodymeniophycidae</taxon>
        <taxon>Gracilariales</taxon>
        <taxon>Gracilariaceae</taxon>
        <taxon>Gracilariopsis</taxon>
    </lineage>
</organism>
<evidence type="ECO:0000313" key="4">
    <source>
        <dbReference type="Proteomes" id="UP000247409"/>
    </source>
</evidence>
<proteinExistence type="predicted"/>
<feature type="compositionally biased region" description="Basic residues" evidence="1">
    <location>
        <begin position="82"/>
        <end position="94"/>
    </location>
</feature>
<dbReference type="EMBL" id="NBIV01000014">
    <property type="protein sequence ID" value="PXF48333.1"/>
    <property type="molecule type" value="Genomic_DNA"/>
</dbReference>
<comment type="caution">
    <text evidence="3">The sequence shown here is derived from an EMBL/GenBank/DDBJ whole genome shotgun (WGS) entry which is preliminary data.</text>
</comment>
<feature type="region of interest" description="Disordered" evidence="1">
    <location>
        <begin position="388"/>
        <end position="408"/>
    </location>
</feature>
<protein>
    <recommendedName>
        <fullName evidence="2">INO80 complex subunit B-like conserved region domain-containing protein</fullName>
    </recommendedName>
</protein>
<dbReference type="Proteomes" id="UP000247409">
    <property type="component" value="Unassembled WGS sequence"/>
</dbReference>
<dbReference type="Pfam" id="PF04795">
    <property type="entry name" value="PAPA-1"/>
    <property type="match status" value="1"/>
</dbReference>
<feature type="region of interest" description="Disordered" evidence="1">
    <location>
        <begin position="1"/>
        <end position="311"/>
    </location>
</feature>
<gene>
    <name evidence="3" type="ORF">BWQ96_01793</name>
</gene>
<feature type="compositionally biased region" description="Low complexity" evidence="1">
    <location>
        <begin position="23"/>
        <end position="37"/>
    </location>
</feature>
<feature type="compositionally biased region" description="Acidic residues" evidence="1">
    <location>
        <begin position="222"/>
        <end position="231"/>
    </location>
</feature>
<sequence>MESFSSDEVNKLPAVPRVRRSSGAKPPAPRSSRSASKSSKRESSIAEKRPIRQSARRRISKRSFREDSVNSEYEDNDESHVVVRRTSRRIQKTRKVIEEEDDDDEEIVHTEDKDDSETKEENESSPGIGDEEDEVDVDVDDADEGSDSMSGSKSDSKSASIYSRRAKKRRKTIRESSSDGRGNSGDNDDNDDNDENDDLGNESAEAEGVEIIKGQNDILAQLEEEGNDNDSEDFKSESSEEVKPMKSRRLTSRQRALQGENVKLEYSKLESPKTKKKEVQEEWDHDEEMELKRQQKARLRQMVSEKRNREKRAAMVDKVLRGVTSKRKKFTLATEARAAQVEVRLAQNEMRDGCMRYVSNKNGITLSIPKDASTPSYLGRSLKAVYPPKCERDPKTGKRLLSLSTESR</sequence>
<feature type="compositionally biased region" description="Basic and acidic residues" evidence="1">
    <location>
        <begin position="232"/>
        <end position="244"/>
    </location>
</feature>
<dbReference type="SMART" id="SM01406">
    <property type="entry name" value="PAPA-1"/>
    <property type="match status" value="1"/>
</dbReference>
<dbReference type="AlphaFoldDB" id="A0A2V3J1X8"/>
<feature type="compositionally biased region" description="Basic and acidic residues" evidence="1">
    <location>
        <begin position="39"/>
        <end position="50"/>
    </location>
</feature>
<feature type="compositionally biased region" description="Acidic residues" evidence="1">
    <location>
        <begin position="129"/>
        <end position="146"/>
    </location>
</feature>
<feature type="domain" description="INO80 complex subunit B-like conserved region" evidence="2">
    <location>
        <begin position="288"/>
        <end position="372"/>
    </location>
</feature>
<reference evidence="3 4" key="1">
    <citation type="journal article" date="2018" name="Mol. Biol. Evol.">
        <title>Analysis of the draft genome of the red seaweed Gracilariopsis chorda provides insights into genome size evolution in Rhodophyta.</title>
        <authorList>
            <person name="Lee J."/>
            <person name="Yang E.C."/>
            <person name="Graf L."/>
            <person name="Yang J.H."/>
            <person name="Qiu H."/>
            <person name="Zel Zion U."/>
            <person name="Chan C.X."/>
            <person name="Stephens T.G."/>
            <person name="Weber A.P.M."/>
            <person name="Boo G.H."/>
            <person name="Boo S.M."/>
            <person name="Kim K.M."/>
            <person name="Shin Y."/>
            <person name="Jung M."/>
            <person name="Lee S.J."/>
            <person name="Yim H.S."/>
            <person name="Lee J.H."/>
            <person name="Bhattacharya D."/>
            <person name="Yoon H.S."/>
        </authorList>
    </citation>
    <scope>NUCLEOTIDE SEQUENCE [LARGE SCALE GENOMIC DNA]</scope>
    <source>
        <strain evidence="3 4">SKKU-2015</strain>
        <tissue evidence="3">Whole body</tissue>
    </source>
</reference>
<dbReference type="GO" id="GO:0006338">
    <property type="term" value="P:chromatin remodeling"/>
    <property type="evidence" value="ECO:0007669"/>
    <property type="project" value="InterPro"/>
</dbReference>
<dbReference type="PANTHER" id="PTHR21561">
    <property type="entry name" value="INO80 COMPLEX SUBUNIT B"/>
    <property type="match status" value="1"/>
</dbReference>
<dbReference type="OrthoDB" id="5423at2759"/>